<dbReference type="Proteomes" id="UP000019151">
    <property type="component" value="Chromosome"/>
</dbReference>
<dbReference type="PANTHER" id="PTHR43690">
    <property type="entry name" value="NARDILYSIN"/>
    <property type="match status" value="1"/>
</dbReference>
<feature type="signal peptide" evidence="9">
    <location>
        <begin position="1"/>
        <end position="19"/>
    </location>
</feature>
<accession>W0RHF6</accession>
<dbReference type="PROSITE" id="PS00143">
    <property type="entry name" value="INSULINASE"/>
    <property type="match status" value="1"/>
</dbReference>
<evidence type="ECO:0000256" key="7">
    <source>
        <dbReference type="ARBA" id="ARBA00023049"/>
    </source>
</evidence>
<feature type="domain" description="Peptidase M16 N-terminal" evidence="10">
    <location>
        <begin position="57"/>
        <end position="175"/>
    </location>
</feature>
<evidence type="ECO:0000313" key="13">
    <source>
        <dbReference type="Proteomes" id="UP000019151"/>
    </source>
</evidence>
<dbReference type="Pfam" id="PF05193">
    <property type="entry name" value="Peptidase_M16_C"/>
    <property type="match status" value="2"/>
</dbReference>
<gene>
    <name evidence="12" type="ORF">J421_2659</name>
</gene>
<evidence type="ECO:0000256" key="9">
    <source>
        <dbReference type="SAM" id="SignalP"/>
    </source>
</evidence>
<evidence type="ECO:0000256" key="6">
    <source>
        <dbReference type="ARBA" id="ARBA00022833"/>
    </source>
</evidence>
<evidence type="ECO:0000259" key="10">
    <source>
        <dbReference type="Pfam" id="PF00675"/>
    </source>
</evidence>
<keyword evidence="13" id="KW-1185">Reference proteome</keyword>
<evidence type="ECO:0000256" key="5">
    <source>
        <dbReference type="ARBA" id="ARBA00022801"/>
    </source>
</evidence>
<dbReference type="InterPro" id="IPR011765">
    <property type="entry name" value="Pept_M16_N"/>
</dbReference>
<dbReference type="HOGENOM" id="CLU_008156_0_0_0"/>
<dbReference type="PANTHER" id="PTHR43690:SF34">
    <property type="entry name" value="ZINC PROTEASE PQQL-LIKE"/>
    <property type="match status" value="1"/>
</dbReference>
<dbReference type="PATRIC" id="fig|861299.3.peg.2707"/>
<dbReference type="eggNOG" id="COG0612">
    <property type="taxonomic scope" value="Bacteria"/>
</dbReference>
<dbReference type="GO" id="GO:0006508">
    <property type="term" value="P:proteolysis"/>
    <property type="evidence" value="ECO:0007669"/>
    <property type="project" value="UniProtKB-KW"/>
</dbReference>
<dbReference type="InParanoid" id="W0RHF6"/>
<dbReference type="GO" id="GO:0046872">
    <property type="term" value="F:metal ion binding"/>
    <property type="evidence" value="ECO:0007669"/>
    <property type="project" value="UniProtKB-KW"/>
</dbReference>
<keyword evidence="7" id="KW-0482">Metalloprotease</keyword>
<dbReference type="InterPro" id="IPR007863">
    <property type="entry name" value="Peptidase_M16_C"/>
</dbReference>
<feature type="domain" description="Peptidase M16 C-terminal" evidence="11">
    <location>
        <begin position="701"/>
        <end position="868"/>
    </location>
</feature>
<feature type="chain" id="PRO_5004794376" evidence="9">
    <location>
        <begin position="20"/>
        <end position="939"/>
    </location>
</feature>
<keyword evidence="6" id="KW-0862">Zinc</keyword>
<evidence type="ECO:0000313" key="12">
    <source>
        <dbReference type="EMBL" id="AHG90196.1"/>
    </source>
</evidence>
<evidence type="ECO:0000256" key="4">
    <source>
        <dbReference type="ARBA" id="ARBA00022723"/>
    </source>
</evidence>
<dbReference type="MEROPS" id="M16.A03"/>
<feature type="domain" description="Peptidase M16 C-terminal" evidence="11">
    <location>
        <begin position="215"/>
        <end position="394"/>
    </location>
</feature>
<dbReference type="InterPro" id="IPR001431">
    <property type="entry name" value="Pept_M16_Zn_BS"/>
</dbReference>
<keyword evidence="4" id="KW-0479">Metal-binding</keyword>
<keyword evidence="9" id="KW-0732">Signal</keyword>
<evidence type="ECO:0000256" key="3">
    <source>
        <dbReference type="ARBA" id="ARBA00022670"/>
    </source>
</evidence>
<comment type="similarity">
    <text evidence="2 8">Belongs to the peptidase M16 family.</text>
</comment>
<dbReference type="InterPro" id="IPR050626">
    <property type="entry name" value="Peptidase_M16"/>
</dbReference>
<dbReference type="KEGG" id="gba:J421_2659"/>
<dbReference type="AlphaFoldDB" id="W0RHF6"/>
<organism evidence="12 13">
    <name type="scientific">Gemmatirosa kalamazoonensis</name>
    <dbReference type="NCBI Taxonomy" id="861299"/>
    <lineage>
        <taxon>Bacteria</taxon>
        <taxon>Pseudomonadati</taxon>
        <taxon>Gemmatimonadota</taxon>
        <taxon>Gemmatimonadia</taxon>
        <taxon>Gemmatimonadales</taxon>
        <taxon>Gemmatimonadaceae</taxon>
        <taxon>Gemmatirosa</taxon>
    </lineage>
</organism>
<protein>
    <submittedName>
        <fullName evidence="12">Peptidase M16 domain protein</fullName>
    </submittedName>
</protein>
<evidence type="ECO:0000256" key="8">
    <source>
        <dbReference type="RuleBase" id="RU004447"/>
    </source>
</evidence>
<dbReference type="OrthoDB" id="9811314at2"/>
<dbReference type="EMBL" id="CP007128">
    <property type="protein sequence ID" value="AHG90196.1"/>
    <property type="molecule type" value="Genomic_DNA"/>
</dbReference>
<sequence length="939" mass="101961">MFRLRLVAALLLIASATGAQPVTKDRAPSSPDAPVPLDTAVLSGRLPNGVRYLLRRNGRPEKRVALRLAVNAGSVLEDEDQRGLAHFVEHMAFNGTRRFAKQGIVDFLERSGVRFGPDLNAGTSFDETVYQLDVPSDSAKVLETAVQILADWAHGLTFDSAEVVRERGVVLEEWRQGQGAGSRIANQQRPIVLQGSRYAVRLPIGDTATIVRADAPRLRRFYDTWYRPDLMTVIAVGDADPRRLRDLVAREFSSIPAPRAPRARPTFDVPAHAAPLVSVVTDREATSTLVSVLYKQPARPLGTVRAARREIVEALADIMLNERLSEIAQRADPPYLGAGVGGGQWVRSAELFSASARVRDDGVLRGLAAVLTEVERVRRTGFTASELDRARRNLLRAFEQQYAERDKTSSDALVSRLVDYALTGDPLPSPAWEWAEAQRVVPAVTLADVNASLAARLDGASRVITVQGPESARGAMPTREQLLAVFDQVSGATLAAYADSASDVPLVPTMPTAGRITAARTIPELGVTEWTLSNGARVLLKPTDFKADEVLFQAFGPGGVSAVGDTDYVAASLAAQIVPQGGLGAFDRIALQKRLAGTAATVSPFIGSRWQGLVGSSSPKDLRTMFELAYLTLTAPRADSTAYAAVRARLDAFLATRGNSPQAVFQDTVMVTMAQHHPHARPLTPALVREIDLPRAMRVYRDRFAGAGGFTYVLVGAFQPDSVRPLVEQYVASLPAPSRPDSARDDGMRPPTGVVERTVRKGLEPRASTQLVFTGPMQYSRAEHVALGALGEVLEIRLRERIREALSGTYGVGVSASAQRVPWPSYQLAIGFTSAPDRADELTTAVLQELDSMRTKGPTADEIQKVRETGLRELETAEKQNRWWLGSLAEAVQSGEDPRTIVDGREQLARLTPALVQEAARKYLNAANYAHFTLMPEKP</sequence>
<dbReference type="InterPro" id="IPR011249">
    <property type="entry name" value="Metalloenz_LuxS/M16"/>
</dbReference>
<proteinExistence type="inferred from homology"/>
<evidence type="ECO:0000256" key="2">
    <source>
        <dbReference type="ARBA" id="ARBA00007261"/>
    </source>
</evidence>
<keyword evidence="3" id="KW-0645">Protease</keyword>
<dbReference type="RefSeq" id="WP_025411666.1">
    <property type="nucleotide sequence ID" value="NZ_CP007128.1"/>
</dbReference>
<evidence type="ECO:0000259" key="11">
    <source>
        <dbReference type="Pfam" id="PF05193"/>
    </source>
</evidence>
<dbReference type="Gene3D" id="3.30.830.10">
    <property type="entry name" value="Metalloenzyme, LuxS/M16 peptidase-like"/>
    <property type="match status" value="4"/>
</dbReference>
<evidence type="ECO:0000256" key="1">
    <source>
        <dbReference type="ARBA" id="ARBA00001947"/>
    </source>
</evidence>
<dbReference type="STRING" id="861299.J421_2659"/>
<dbReference type="SUPFAM" id="SSF63411">
    <property type="entry name" value="LuxS/MPP-like metallohydrolase"/>
    <property type="match status" value="4"/>
</dbReference>
<keyword evidence="5" id="KW-0378">Hydrolase</keyword>
<reference evidence="12 13" key="1">
    <citation type="journal article" date="2014" name="Genome Announc.">
        <title>Genome Sequence and Methylome of Soil Bacterium Gemmatirosa kalamazoonensis KBS708T, a Member of the Rarely Cultivated Gemmatimonadetes Phylum.</title>
        <authorList>
            <person name="Debruyn J.M."/>
            <person name="Radosevich M."/>
            <person name="Wommack K.E."/>
            <person name="Polson S.W."/>
            <person name="Hauser L.J."/>
            <person name="Fawaz M.N."/>
            <person name="Korlach J."/>
            <person name="Tsai Y.C."/>
        </authorList>
    </citation>
    <scope>NUCLEOTIDE SEQUENCE [LARGE SCALE GENOMIC DNA]</scope>
    <source>
        <strain evidence="12 13">KBS708</strain>
    </source>
</reference>
<name>W0RHF6_9BACT</name>
<dbReference type="Pfam" id="PF00675">
    <property type="entry name" value="Peptidase_M16"/>
    <property type="match status" value="1"/>
</dbReference>
<comment type="cofactor">
    <cofactor evidence="1">
        <name>Zn(2+)</name>
        <dbReference type="ChEBI" id="CHEBI:29105"/>
    </cofactor>
</comment>
<dbReference type="GO" id="GO:0004222">
    <property type="term" value="F:metalloendopeptidase activity"/>
    <property type="evidence" value="ECO:0007669"/>
    <property type="project" value="InterPro"/>
</dbReference>